<accession>A0ABP8QWY3</accession>
<evidence type="ECO:0000256" key="1">
    <source>
        <dbReference type="SAM" id="Phobius"/>
    </source>
</evidence>
<comment type="caution">
    <text evidence="2">The sequence shown here is derived from an EMBL/GenBank/DDBJ whole genome shotgun (WGS) entry which is preliminary data.</text>
</comment>
<keyword evidence="1" id="KW-1133">Transmembrane helix</keyword>
<gene>
    <name evidence="2" type="ORF">GCM10023191_077570</name>
</gene>
<sequence>MNAEVVHMAFGGACTSLLAPGLVSLGRRIHPALNPDRFALPAAAILPLFVLGHAAVMILMASCEPPPLLDVSLHGCLLAMAIGFWLPVLGERHRLSDPGRTVYLFLAAPTLDLPGVWVIIHRHAAGGLAMIVAMLPIGLSAVVVTWRWISREDRCPSS</sequence>
<proteinExistence type="predicted"/>
<protein>
    <submittedName>
        <fullName evidence="2">Uncharacterized protein</fullName>
    </submittedName>
</protein>
<feature type="transmembrane region" description="Helical" evidence="1">
    <location>
        <begin position="71"/>
        <end position="90"/>
    </location>
</feature>
<keyword evidence="1" id="KW-0812">Transmembrane</keyword>
<feature type="transmembrane region" description="Helical" evidence="1">
    <location>
        <begin position="38"/>
        <end position="59"/>
    </location>
</feature>
<keyword evidence="3" id="KW-1185">Reference proteome</keyword>
<organism evidence="2 3">
    <name type="scientific">Actinoallomurus oryzae</name>
    <dbReference type="NCBI Taxonomy" id="502180"/>
    <lineage>
        <taxon>Bacteria</taxon>
        <taxon>Bacillati</taxon>
        <taxon>Actinomycetota</taxon>
        <taxon>Actinomycetes</taxon>
        <taxon>Streptosporangiales</taxon>
        <taxon>Thermomonosporaceae</taxon>
        <taxon>Actinoallomurus</taxon>
    </lineage>
</organism>
<dbReference type="Proteomes" id="UP001500503">
    <property type="component" value="Unassembled WGS sequence"/>
</dbReference>
<feature type="transmembrane region" description="Helical" evidence="1">
    <location>
        <begin position="6"/>
        <end position="26"/>
    </location>
</feature>
<name>A0ABP8QWY3_9ACTN</name>
<feature type="transmembrane region" description="Helical" evidence="1">
    <location>
        <begin position="102"/>
        <end position="120"/>
    </location>
</feature>
<dbReference type="EMBL" id="BAABHF010000046">
    <property type="protein sequence ID" value="GAA4512209.1"/>
    <property type="molecule type" value="Genomic_DNA"/>
</dbReference>
<evidence type="ECO:0000313" key="2">
    <source>
        <dbReference type="EMBL" id="GAA4512209.1"/>
    </source>
</evidence>
<evidence type="ECO:0000313" key="3">
    <source>
        <dbReference type="Proteomes" id="UP001500503"/>
    </source>
</evidence>
<feature type="transmembrane region" description="Helical" evidence="1">
    <location>
        <begin position="126"/>
        <end position="149"/>
    </location>
</feature>
<keyword evidence="1" id="KW-0472">Membrane</keyword>
<reference evidence="3" key="1">
    <citation type="journal article" date="2019" name="Int. J. Syst. Evol. Microbiol.">
        <title>The Global Catalogue of Microorganisms (GCM) 10K type strain sequencing project: providing services to taxonomists for standard genome sequencing and annotation.</title>
        <authorList>
            <consortium name="The Broad Institute Genomics Platform"/>
            <consortium name="The Broad Institute Genome Sequencing Center for Infectious Disease"/>
            <person name="Wu L."/>
            <person name="Ma J."/>
        </authorList>
    </citation>
    <scope>NUCLEOTIDE SEQUENCE [LARGE SCALE GENOMIC DNA]</scope>
    <source>
        <strain evidence="3">JCM 17933</strain>
    </source>
</reference>
<dbReference type="RefSeq" id="WP_345472537.1">
    <property type="nucleotide sequence ID" value="NZ_BAABHF010000046.1"/>
</dbReference>